<dbReference type="SUPFAM" id="SSF56784">
    <property type="entry name" value="HAD-like"/>
    <property type="match status" value="1"/>
</dbReference>
<proteinExistence type="predicted"/>
<dbReference type="InterPro" id="IPR036514">
    <property type="entry name" value="SGNH_hydro_sf"/>
</dbReference>
<accession>A0A5J4QFZ8</accession>
<dbReference type="NCBIfam" id="TIGR01681">
    <property type="entry name" value="HAD-SF-IIIC"/>
    <property type="match status" value="1"/>
</dbReference>
<dbReference type="InterPro" id="IPR010033">
    <property type="entry name" value="HAD_SF_ppase_IIIC"/>
</dbReference>
<organism evidence="2">
    <name type="scientific">termite gut metagenome</name>
    <dbReference type="NCBI Taxonomy" id="433724"/>
    <lineage>
        <taxon>unclassified sequences</taxon>
        <taxon>metagenomes</taxon>
        <taxon>organismal metagenomes</taxon>
    </lineage>
</organism>
<dbReference type="InterPro" id="IPR049369">
    <property type="entry name" value="BF1531-like_N"/>
</dbReference>
<dbReference type="Pfam" id="PF21211">
    <property type="entry name" value="FkbH_N"/>
    <property type="match status" value="1"/>
</dbReference>
<gene>
    <name evidence="2" type="ORF">EZS27_030426</name>
</gene>
<feature type="domain" description="BF1531-like N-terminal" evidence="1">
    <location>
        <begin position="1"/>
        <end position="48"/>
    </location>
</feature>
<dbReference type="InterPro" id="IPR023214">
    <property type="entry name" value="HAD_sf"/>
</dbReference>
<dbReference type="AlphaFoldDB" id="A0A5J4QFZ8"/>
<dbReference type="InterPro" id="IPR036412">
    <property type="entry name" value="HAD-like_sf"/>
</dbReference>
<evidence type="ECO:0000313" key="2">
    <source>
        <dbReference type="EMBL" id="KAA6319714.1"/>
    </source>
</evidence>
<comment type="caution">
    <text evidence="2">The sequence shown here is derived from an EMBL/GenBank/DDBJ whole genome shotgun (WGS) entry which is preliminary data.</text>
</comment>
<evidence type="ECO:0000259" key="1">
    <source>
        <dbReference type="Pfam" id="PF21211"/>
    </source>
</evidence>
<dbReference type="Gene3D" id="3.40.50.1000">
    <property type="entry name" value="HAD superfamily/HAD-like"/>
    <property type="match status" value="1"/>
</dbReference>
<sequence length="410" mass="47489">LFICDVAALQNKFGRNVMFDSSVYINTEMVLSLDMIPYVASRIMDIVCAAQGQFKKCLILDLDNTLWGGIIGDDGLENIQLGHGLGIGKAFTEFQQWIKKLKDRGIIIAVCSKNNEETAKEPFVKHPDMVLRLDDISVFMANWDNKADNIRQIQSILNIGFDSMVFLDDNPFERNIVRENIPEITVPELPEDPGEYLEYLYDLNLFETVSYSKADADRTKQYQVEAQRVSLQKVFANESDFLKSLDMMSEVRGFDKFNIPRVAQLSQRSNQFNLHTIRYTDADIERISTDNHYKNFSFTLSDKFGDNGLICVVILEKQDEETLFINTWFMSCRVLKRGMENFTLNTLVEYARENGFKRIIGEYIATPKNKMVEEHYQNLRFTPLTDATRNLFVLEIDTYEIKECYIKKKL</sequence>
<feature type="non-terminal residue" evidence="2">
    <location>
        <position position="1"/>
    </location>
</feature>
<reference evidence="2" key="1">
    <citation type="submission" date="2019-03" db="EMBL/GenBank/DDBJ databases">
        <title>Single cell metagenomics reveals metabolic interactions within the superorganism composed of flagellate Streblomastix strix and complex community of Bacteroidetes bacteria on its surface.</title>
        <authorList>
            <person name="Treitli S.C."/>
            <person name="Kolisko M."/>
            <person name="Husnik F."/>
            <person name="Keeling P."/>
            <person name="Hampl V."/>
        </authorList>
    </citation>
    <scope>NUCLEOTIDE SEQUENCE</scope>
    <source>
        <strain evidence="2">STM</strain>
    </source>
</reference>
<dbReference type="InterPro" id="IPR010037">
    <property type="entry name" value="FkbH_domain"/>
</dbReference>
<protein>
    <recommendedName>
        <fullName evidence="1">BF1531-like N-terminal domain-containing protein</fullName>
    </recommendedName>
</protein>
<dbReference type="Gene3D" id="3.40.50.1110">
    <property type="entry name" value="SGNH hydrolase"/>
    <property type="match status" value="1"/>
</dbReference>
<dbReference type="EMBL" id="SNRY01003797">
    <property type="protein sequence ID" value="KAA6319714.1"/>
    <property type="molecule type" value="Genomic_DNA"/>
</dbReference>
<dbReference type="NCBIfam" id="TIGR01686">
    <property type="entry name" value="FkbH"/>
    <property type="match status" value="1"/>
</dbReference>
<name>A0A5J4QFZ8_9ZZZZ</name>